<keyword evidence="5" id="KW-1185">Reference proteome</keyword>
<keyword evidence="1" id="KW-0732">Signal</keyword>
<dbReference type="SMART" id="SM00407">
    <property type="entry name" value="IGc1"/>
    <property type="match status" value="1"/>
</dbReference>
<evidence type="ECO:0000313" key="5">
    <source>
        <dbReference type="Proteomes" id="UP000694559"/>
    </source>
</evidence>
<feature type="domain" description="Ig-like" evidence="3">
    <location>
        <begin position="32"/>
        <end position="141"/>
    </location>
</feature>
<dbReference type="InterPro" id="IPR003597">
    <property type="entry name" value="Ig_C1-set"/>
</dbReference>
<dbReference type="Ensembl" id="ENSNNAT00000001308.1">
    <property type="protein sequence ID" value="ENSNNAP00000001241.1"/>
    <property type="gene ID" value="ENSNNAG00000000787.1"/>
</dbReference>
<dbReference type="GO" id="GO:0005886">
    <property type="term" value="C:plasma membrane"/>
    <property type="evidence" value="ECO:0007669"/>
    <property type="project" value="TreeGrafter"/>
</dbReference>
<evidence type="ECO:0000256" key="1">
    <source>
        <dbReference type="ARBA" id="ARBA00022729"/>
    </source>
</evidence>
<dbReference type="InterPro" id="IPR013106">
    <property type="entry name" value="Ig_V-set"/>
</dbReference>
<dbReference type="SUPFAM" id="SSF48726">
    <property type="entry name" value="Immunoglobulin"/>
    <property type="match status" value="2"/>
</dbReference>
<dbReference type="GO" id="GO:0002376">
    <property type="term" value="P:immune system process"/>
    <property type="evidence" value="ECO:0007669"/>
    <property type="project" value="UniProtKB-KW"/>
</dbReference>
<dbReference type="Pfam" id="PF07686">
    <property type="entry name" value="V-set"/>
    <property type="match status" value="1"/>
</dbReference>
<dbReference type="InterPro" id="IPR036179">
    <property type="entry name" value="Ig-like_dom_sf"/>
</dbReference>
<evidence type="ECO:0000256" key="2">
    <source>
        <dbReference type="ARBA" id="ARBA00022859"/>
    </source>
</evidence>
<sequence length="247" mass="27804">MPSLPSGAVSALKGAWTPSFIRAPFSSKFHRPPLTLFFQSLLGLTQTPSFVNGSTGTEISFRCSVDEANYKLFWYQQLPGKTELKVLGNFYSGDRDLQEKHKDWKMRLDLLRLQANDTGFYLCAAVYTVNEVGIEAGTKLNPKCDDQPRPSVILLSPVCHKKRITLVCLAQGFHYEWPLDVIWERDGQKITRLSSATEPVRKEGECNFATASRLSVLAEEWQKGHNYSCHVNQTGPTQNIWVASFAN</sequence>
<dbReference type="InterPro" id="IPR050413">
    <property type="entry name" value="TCR_beta_variable"/>
</dbReference>
<accession>A0A8C6V724</accession>
<dbReference type="Pfam" id="PF07654">
    <property type="entry name" value="C1-set"/>
    <property type="match status" value="1"/>
</dbReference>
<dbReference type="InterPro" id="IPR003599">
    <property type="entry name" value="Ig_sub"/>
</dbReference>
<reference evidence="4" key="2">
    <citation type="submission" date="2025-09" db="UniProtKB">
        <authorList>
            <consortium name="Ensembl"/>
        </authorList>
    </citation>
    <scope>IDENTIFICATION</scope>
</reference>
<proteinExistence type="predicted"/>
<dbReference type="Proteomes" id="UP000694559">
    <property type="component" value="Unplaced"/>
</dbReference>
<reference evidence="4" key="1">
    <citation type="submission" date="2025-08" db="UniProtKB">
        <authorList>
            <consortium name="Ensembl"/>
        </authorList>
    </citation>
    <scope>IDENTIFICATION</scope>
</reference>
<dbReference type="PANTHER" id="PTHR23268:SF28">
    <property type="entry name" value="T CELL RECEPTOR BETA VARIABLE 19"/>
    <property type="match status" value="1"/>
</dbReference>
<dbReference type="PROSITE" id="PS50835">
    <property type="entry name" value="IG_LIKE"/>
    <property type="match status" value="2"/>
</dbReference>
<dbReference type="InterPro" id="IPR007110">
    <property type="entry name" value="Ig-like_dom"/>
</dbReference>
<dbReference type="SMART" id="SM00409">
    <property type="entry name" value="IG"/>
    <property type="match status" value="1"/>
</dbReference>
<protein>
    <recommendedName>
        <fullName evidence="3">Ig-like domain-containing protein</fullName>
    </recommendedName>
</protein>
<dbReference type="PANTHER" id="PTHR23268">
    <property type="entry name" value="T-CELL RECEPTOR BETA CHAIN"/>
    <property type="match status" value="1"/>
</dbReference>
<name>A0A8C6V724_NAJNA</name>
<dbReference type="AlphaFoldDB" id="A0A8C6V724"/>
<evidence type="ECO:0000313" key="4">
    <source>
        <dbReference type="Ensembl" id="ENSNNAP00000001241.1"/>
    </source>
</evidence>
<keyword evidence="2" id="KW-0391">Immunity</keyword>
<feature type="domain" description="Ig-like" evidence="3">
    <location>
        <begin position="150"/>
        <end position="243"/>
    </location>
</feature>
<organism evidence="4 5">
    <name type="scientific">Naja naja</name>
    <name type="common">Indian cobra</name>
    <dbReference type="NCBI Taxonomy" id="35670"/>
    <lineage>
        <taxon>Eukaryota</taxon>
        <taxon>Metazoa</taxon>
        <taxon>Chordata</taxon>
        <taxon>Craniata</taxon>
        <taxon>Vertebrata</taxon>
        <taxon>Euteleostomi</taxon>
        <taxon>Lepidosauria</taxon>
        <taxon>Squamata</taxon>
        <taxon>Bifurcata</taxon>
        <taxon>Unidentata</taxon>
        <taxon>Episquamata</taxon>
        <taxon>Toxicofera</taxon>
        <taxon>Serpentes</taxon>
        <taxon>Colubroidea</taxon>
        <taxon>Elapidae</taxon>
        <taxon>Elapinae</taxon>
        <taxon>Naja</taxon>
    </lineage>
</organism>
<dbReference type="GeneTree" id="ENSGT00960000189416"/>
<dbReference type="GO" id="GO:0007166">
    <property type="term" value="P:cell surface receptor signaling pathway"/>
    <property type="evidence" value="ECO:0007669"/>
    <property type="project" value="TreeGrafter"/>
</dbReference>
<dbReference type="Gene3D" id="2.60.40.10">
    <property type="entry name" value="Immunoglobulins"/>
    <property type="match status" value="2"/>
</dbReference>
<dbReference type="InterPro" id="IPR013783">
    <property type="entry name" value="Ig-like_fold"/>
</dbReference>
<evidence type="ECO:0000259" key="3">
    <source>
        <dbReference type="PROSITE" id="PS50835"/>
    </source>
</evidence>